<dbReference type="RefSeq" id="WP_271176017.1">
    <property type="nucleotide sequence ID" value="NZ_BAAAJO010000001.1"/>
</dbReference>
<feature type="domain" description="YdbS-like PH" evidence="3">
    <location>
        <begin position="333"/>
        <end position="413"/>
    </location>
</feature>
<feature type="domain" description="YdbS-like PH" evidence="3">
    <location>
        <begin position="98"/>
        <end position="165"/>
    </location>
</feature>
<feature type="transmembrane region" description="Helical" evidence="2">
    <location>
        <begin position="77"/>
        <end position="96"/>
    </location>
</feature>
<organism evidence="4 5">
    <name type="scientific">Leifsonia poae</name>
    <dbReference type="NCBI Taxonomy" id="110933"/>
    <lineage>
        <taxon>Bacteria</taxon>
        <taxon>Bacillati</taxon>
        <taxon>Actinomycetota</taxon>
        <taxon>Actinomycetes</taxon>
        <taxon>Micrococcales</taxon>
        <taxon>Microbacteriaceae</taxon>
        <taxon>Leifsonia</taxon>
    </lineage>
</organism>
<keyword evidence="2" id="KW-0472">Membrane</keyword>
<dbReference type="AlphaFoldDB" id="A0A9W6LZ68"/>
<reference evidence="4" key="1">
    <citation type="journal article" date="2014" name="Int. J. Syst. Evol. Microbiol.">
        <title>Complete genome sequence of Corynebacterium casei LMG S-19264T (=DSM 44701T), isolated from a smear-ripened cheese.</title>
        <authorList>
            <consortium name="US DOE Joint Genome Institute (JGI-PGF)"/>
            <person name="Walter F."/>
            <person name="Albersmeier A."/>
            <person name="Kalinowski J."/>
            <person name="Ruckert C."/>
        </authorList>
    </citation>
    <scope>NUCLEOTIDE SEQUENCE</scope>
    <source>
        <strain evidence="4">VKM Ac-1401</strain>
    </source>
</reference>
<comment type="caution">
    <text evidence="4">The sequence shown here is derived from an EMBL/GenBank/DDBJ whole genome shotgun (WGS) entry which is preliminary data.</text>
</comment>
<dbReference type="PANTHER" id="PTHR34473:SF2">
    <property type="entry name" value="UPF0699 TRANSMEMBRANE PROTEIN YDBT"/>
    <property type="match status" value="1"/>
</dbReference>
<feature type="domain" description="YdbS-like PH" evidence="3">
    <location>
        <begin position="458"/>
        <end position="529"/>
    </location>
</feature>
<feature type="region of interest" description="Disordered" evidence="1">
    <location>
        <begin position="544"/>
        <end position="595"/>
    </location>
</feature>
<keyword evidence="5" id="KW-1185">Reference proteome</keyword>
<feature type="transmembrane region" description="Helical" evidence="2">
    <location>
        <begin position="278"/>
        <end position="301"/>
    </location>
</feature>
<feature type="transmembrane region" description="Helical" evidence="2">
    <location>
        <begin position="307"/>
        <end position="325"/>
    </location>
</feature>
<protein>
    <recommendedName>
        <fullName evidence="3">YdbS-like PH domain-containing protein</fullName>
    </recommendedName>
</protein>
<dbReference type="EMBL" id="BSEN01000003">
    <property type="protein sequence ID" value="GLJ75332.1"/>
    <property type="molecule type" value="Genomic_DNA"/>
</dbReference>
<keyword evidence="2" id="KW-1133">Transmembrane helix</keyword>
<dbReference type="Proteomes" id="UP001142372">
    <property type="component" value="Unassembled WGS sequence"/>
</dbReference>
<proteinExistence type="predicted"/>
<evidence type="ECO:0000256" key="1">
    <source>
        <dbReference type="SAM" id="MobiDB-lite"/>
    </source>
</evidence>
<evidence type="ECO:0000313" key="4">
    <source>
        <dbReference type="EMBL" id="GLJ75332.1"/>
    </source>
</evidence>
<dbReference type="PANTHER" id="PTHR34473">
    <property type="entry name" value="UPF0699 TRANSMEMBRANE PROTEIN YDBS"/>
    <property type="match status" value="1"/>
</dbReference>
<reference evidence="4" key="2">
    <citation type="submission" date="2023-01" db="EMBL/GenBank/DDBJ databases">
        <authorList>
            <person name="Sun Q."/>
            <person name="Evtushenko L."/>
        </authorList>
    </citation>
    <scope>NUCLEOTIDE SEQUENCE</scope>
    <source>
        <strain evidence="4">VKM Ac-1401</strain>
    </source>
</reference>
<keyword evidence="2" id="KW-0812">Transmembrane</keyword>
<dbReference type="InterPro" id="IPR005182">
    <property type="entry name" value="YdbS-like_PH"/>
</dbReference>
<evidence type="ECO:0000259" key="3">
    <source>
        <dbReference type="Pfam" id="PF03703"/>
    </source>
</evidence>
<accession>A0A9W6LZ68</accession>
<name>A0A9W6LZ68_9MICO</name>
<evidence type="ECO:0000256" key="2">
    <source>
        <dbReference type="SAM" id="Phobius"/>
    </source>
</evidence>
<sequence length="595" mass="63362">MTGAQLSPAEKAAERFTDGEWHRLHPATPLLRGGIVFIAVLGYVLSNLRERIVTFFVGGPDFGGDPLDEIYNRGWEGWALLALVVVLTLCIGGFYLSWRMHSFRITGDAVEVRSGILFRTQRKARLDRIQGINVVRPFLARIFGAAKLDISVAGHDANVQLSYLGSTLADGLRGDVLRLASGVREAERSEAAGGVDGAAVDGAAAGGTAAGGTPTPPPAGPAVALFDANGQPVVPAPAARTAGVSDLVNRRVNEFMAPELDPNAAPPQSVVKIPPLRLFGSLLLSGFTVFLLIVVALLVVGASTGRVWLLFVVLPGLIGSASFYINRFTKSLRYSIAGTPDGVRLGFGLLSTSNETLPPGRIHAVEVMQPLLWRPFGWWQIRIDTAGHSREKGAAGQPNTTMLPVGDARDVERVLALVLPEFAIEEHRAIIAAGMTSRGRDDFVGSPKRAAWIRPFSWQRTGYSMIGGVLLLRRGVVWRSLAIVPLARLQSLELYQGPIDRMLALASTRLHTVSGPVRPRLPAIDREQSVVLFDQVAATAITSAQSDRSHRWGAFPPSRPRPAVDPGANAGTTTATPGGTPSGTPSGTPTGEELG</sequence>
<evidence type="ECO:0000313" key="5">
    <source>
        <dbReference type="Proteomes" id="UP001142372"/>
    </source>
</evidence>
<gene>
    <name evidence="4" type="ORF">GCM10017584_09060</name>
</gene>
<dbReference type="Pfam" id="PF03703">
    <property type="entry name" value="bPH_2"/>
    <property type="match status" value="3"/>
</dbReference>
<feature type="compositionally biased region" description="Low complexity" evidence="1">
    <location>
        <begin position="566"/>
        <end position="595"/>
    </location>
</feature>